<keyword evidence="2" id="KW-1133">Transmembrane helix</keyword>
<dbReference type="AlphaFoldDB" id="A0A090TED2"/>
<evidence type="ECO:0000256" key="2">
    <source>
        <dbReference type="SAM" id="Phobius"/>
    </source>
</evidence>
<dbReference type="OrthoDB" id="5858556at2"/>
<reference evidence="3 4" key="1">
    <citation type="submission" date="2014-09" db="EMBL/GenBank/DDBJ databases">
        <title>Vibrio maritimus JCM 19240. (C210) whole genome shotgun sequence.</title>
        <authorList>
            <person name="Sawabe T."/>
            <person name="Meirelles P."/>
            <person name="Nakanishi M."/>
            <person name="Sayaka M."/>
            <person name="Hattori M."/>
            <person name="Ohkuma M."/>
        </authorList>
    </citation>
    <scope>NUCLEOTIDE SEQUENCE [LARGE SCALE GENOMIC DNA]</scope>
    <source>
        <strain evidence="3 4">JCM 19240</strain>
    </source>
</reference>
<keyword evidence="4" id="KW-1185">Reference proteome</keyword>
<dbReference type="EMBL" id="BBMT01000019">
    <property type="protein sequence ID" value="GAL37673.1"/>
    <property type="molecule type" value="Genomic_DNA"/>
</dbReference>
<feature type="transmembrane region" description="Helical" evidence="2">
    <location>
        <begin position="12"/>
        <end position="30"/>
    </location>
</feature>
<proteinExistence type="predicted"/>
<organism evidence="3 4">
    <name type="scientific">Vibrio maritimus</name>
    <dbReference type="NCBI Taxonomy" id="990268"/>
    <lineage>
        <taxon>Bacteria</taxon>
        <taxon>Pseudomonadati</taxon>
        <taxon>Pseudomonadota</taxon>
        <taxon>Gammaproteobacteria</taxon>
        <taxon>Vibrionales</taxon>
        <taxon>Vibrionaceae</taxon>
        <taxon>Vibrio</taxon>
    </lineage>
</organism>
<evidence type="ECO:0000313" key="4">
    <source>
        <dbReference type="Proteomes" id="UP000029224"/>
    </source>
</evidence>
<dbReference type="Proteomes" id="UP000029224">
    <property type="component" value="Unassembled WGS sequence"/>
</dbReference>
<sequence length="296" mass="32169">MIVSGNMEKVLAGTRLVFAIAIMALAWSIYSFTIEARQVRIELPSLLTQIDQTAQRITPVIEEVQKIQAIIPSILEQSAEYQKAIPEVLARVDDINNQIPSIIAEVENVRDSIPPILAEAQNWHRSLPSILKQIDETNQTIAQTNKQIAATSKQIPAILAESEAVRKAMPEIISQAESLVQQAEQAGREASKGAVTGVIGGILSSPFQLVDSLTSQTFGVKDESYSDKDKTLHKNAVEKLMRSPKSGKSVPWKNTTSGNSGTVKIQSKEQKGSATCYSIVSQLTIDKGPDQAHIAS</sequence>
<gene>
    <name evidence="3" type="ORF">JCM19240_6851</name>
</gene>
<protein>
    <submittedName>
        <fullName evidence="3">Uncharacterized protein</fullName>
    </submittedName>
</protein>
<accession>A0A090TED2</accession>
<evidence type="ECO:0000256" key="1">
    <source>
        <dbReference type="SAM" id="MobiDB-lite"/>
    </source>
</evidence>
<name>A0A090TED2_9VIBR</name>
<reference evidence="3 4" key="2">
    <citation type="submission" date="2014-09" db="EMBL/GenBank/DDBJ databases">
        <authorList>
            <consortium name="NBRP consortium"/>
            <person name="Sawabe T."/>
            <person name="Meirelles P."/>
            <person name="Nakanishi M."/>
            <person name="Sayaka M."/>
            <person name="Hattori M."/>
            <person name="Ohkuma M."/>
        </authorList>
    </citation>
    <scope>NUCLEOTIDE SEQUENCE [LARGE SCALE GENOMIC DNA]</scope>
    <source>
        <strain evidence="3 4">JCM 19240</strain>
    </source>
</reference>
<dbReference type="SUPFAM" id="SSF58104">
    <property type="entry name" value="Methyl-accepting chemotaxis protein (MCP) signaling domain"/>
    <property type="match status" value="1"/>
</dbReference>
<evidence type="ECO:0000313" key="3">
    <source>
        <dbReference type="EMBL" id="GAL37673.1"/>
    </source>
</evidence>
<keyword evidence="2" id="KW-0472">Membrane</keyword>
<comment type="caution">
    <text evidence="3">The sequence shown here is derived from an EMBL/GenBank/DDBJ whole genome shotgun (WGS) entry which is preliminary data.</text>
</comment>
<feature type="compositionally biased region" description="Polar residues" evidence="1">
    <location>
        <begin position="252"/>
        <end position="265"/>
    </location>
</feature>
<keyword evidence="2" id="KW-0812">Transmembrane</keyword>
<dbReference type="Gene3D" id="1.10.287.950">
    <property type="entry name" value="Methyl-accepting chemotaxis protein"/>
    <property type="match status" value="1"/>
</dbReference>
<feature type="region of interest" description="Disordered" evidence="1">
    <location>
        <begin position="243"/>
        <end position="267"/>
    </location>
</feature>